<dbReference type="AlphaFoldDB" id="A0A6P2CUH6"/>
<dbReference type="SUPFAM" id="SSF52833">
    <property type="entry name" value="Thioredoxin-like"/>
    <property type="match status" value="1"/>
</dbReference>
<dbReference type="Proteomes" id="UP000464178">
    <property type="component" value="Chromosome"/>
</dbReference>
<feature type="signal peptide" evidence="1">
    <location>
        <begin position="1"/>
        <end position="28"/>
    </location>
</feature>
<dbReference type="Gene3D" id="2.60.40.10">
    <property type="entry name" value="Immunoglobulins"/>
    <property type="match status" value="1"/>
</dbReference>
<sequence>MLRRVLFALAGVAAAALLATDRAPNAIAAEGGVAGNWQLSTVTASGESTVCILKIETNAGKPSVVIVAGPPNAEVTVSDVRVTDKTVALNVKQVRTVGKQQIPAEYAFVGVRGADGKVILGSTGTDTARTRAKLTATDKDKLEGELVVRTPLPEPMTKIQQLNSRVVTAQGKMIQEKDQEKRKELQKEFTEARKDLEEKLPGLYKDVVEKHADSLAASDAAVNLLAMSARTKPTADEAKKLVQIVQKQGAPYGPLYTGVTLARVAETLSAQEGLEPVALAAIEPSAKALTQDDSAAVRSTILSAYQLALTKNGKTDAAKTVAAELVKLELALDAEYVKTVPPFKPTAFTGRQDKSANQVVVMELFTGAQCPPCVAADVAFDALQKSYKPTDLVLIQYHMHIPGPDPLTNPSTIARWDYYQKFFPYDPMKRTGIGGTPSTLFNGKVAAGGGGGMANAESKFVQYRGVIDPLLEKTVETKIGGRATRAGDKIDISVEVTEGAGEDLKLRLLLVEENIRYVGGNRLRFHHQVVRAMPGGAEGIAIKDKAFKRTVTADLGDVRKDLTKYLDEYAKTRAFSKPDRPMDMKALKVIALVQNDKTGEIVQAAQIEVEGKVAGGQ</sequence>
<gene>
    <name evidence="3" type="ORF">SOIL9_50730</name>
</gene>
<reference evidence="3 4" key="1">
    <citation type="submission" date="2019-05" db="EMBL/GenBank/DDBJ databases">
        <authorList>
            <consortium name="Science for Life Laboratories"/>
        </authorList>
    </citation>
    <scope>NUCLEOTIDE SEQUENCE [LARGE SCALE GENOMIC DNA]</scope>
    <source>
        <strain evidence="3">Soil9</strain>
    </source>
</reference>
<dbReference type="PROSITE" id="PS51352">
    <property type="entry name" value="THIOREDOXIN_2"/>
    <property type="match status" value="1"/>
</dbReference>
<dbReference type="KEGG" id="gms:SOIL9_50730"/>
<organism evidence="3 4">
    <name type="scientific">Gemmata massiliana</name>
    <dbReference type="NCBI Taxonomy" id="1210884"/>
    <lineage>
        <taxon>Bacteria</taxon>
        <taxon>Pseudomonadati</taxon>
        <taxon>Planctomycetota</taxon>
        <taxon>Planctomycetia</taxon>
        <taxon>Gemmatales</taxon>
        <taxon>Gemmataceae</taxon>
        <taxon>Gemmata</taxon>
    </lineage>
</organism>
<feature type="chain" id="PRO_5026839950" evidence="1">
    <location>
        <begin position="29"/>
        <end position="617"/>
    </location>
</feature>
<keyword evidence="4" id="KW-1185">Reference proteome</keyword>
<dbReference type="InterPro" id="IPR013783">
    <property type="entry name" value="Ig-like_fold"/>
</dbReference>
<dbReference type="InterPro" id="IPR013766">
    <property type="entry name" value="Thioredoxin_domain"/>
</dbReference>
<protein>
    <submittedName>
        <fullName evidence="3">Cleaved adhesin domain protein: Uncharacterized protein</fullName>
    </submittedName>
</protein>
<evidence type="ECO:0000256" key="1">
    <source>
        <dbReference type="SAM" id="SignalP"/>
    </source>
</evidence>
<keyword evidence="1" id="KW-0732">Signal</keyword>
<proteinExistence type="predicted"/>
<feature type="domain" description="Thioredoxin" evidence="2">
    <location>
        <begin position="334"/>
        <end position="472"/>
    </location>
</feature>
<evidence type="ECO:0000313" key="4">
    <source>
        <dbReference type="Proteomes" id="UP000464178"/>
    </source>
</evidence>
<dbReference type="EMBL" id="LR593886">
    <property type="protein sequence ID" value="VTR92641.1"/>
    <property type="molecule type" value="Genomic_DNA"/>
</dbReference>
<dbReference type="InterPro" id="IPR036249">
    <property type="entry name" value="Thioredoxin-like_sf"/>
</dbReference>
<evidence type="ECO:0000313" key="3">
    <source>
        <dbReference type="EMBL" id="VTR92641.1"/>
    </source>
</evidence>
<evidence type="ECO:0000259" key="2">
    <source>
        <dbReference type="PROSITE" id="PS51352"/>
    </source>
</evidence>
<accession>A0A6P2CUH6</accession>
<dbReference type="RefSeq" id="WP_162667474.1">
    <property type="nucleotide sequence ID" value="NZ_LR593886.1"/>
</dbReference>
<name>A0A6P2CUH6_9BACT</name>